<keyword evidence="4" id="KW-1185">Reference proteome</keyword>
<comment type="caution">
    <text evidence="3">The sequence shown here is derived from an EMBL/GenBank/DDBJ whole genome shotgun (WGS) entry which is preliminary data.</text>
</comment>
<protein>
    <recommendedName>
        <fullName evidence="5">Benzoate transporter</fullName>
    </recommendedName>
</protein>
<feature type="compositionally biased region" description="Low complexity" evidence="1">
    <location>
        <begin position="108"/>
        <end position="119"/>
    </location>
</feature>
<evidence type="ECO:0000256" key="1">
    <source>
        <dbReference type="SAM" id="MobiDB-lite"/>
    </source>
</evidence>
<dbReference type="InterPro" id="IPR019198">
    <property type="entry name" value="Beta_propeller_containing"/>
</dbReference>
<reference evidence="4" key="1">
    <citation type="journal article" date="2019" name="Int. J. Syst. Evol. Microbiol.">
        <title>The Global Catalogue of Microorganisms (GCM) 10K type strain sequencing project: providing services to taxonomists for standard genome sequencing and annotation.</title>
        <authorList>
            <consortium name="The Broad Institute Genomics Platform"/>
            <consortium name="The Broad Institute Genome Sequencing Center for Infectious Disease"/>
            <person name="Wu L."/>
            <person name="Ma J."/>
        </authorList>
    </citation>
    <scope>NUCLEOTIDE SEQUENCE [LARGE SCALE GENOMIC DNA]</scope>
    <source>
        <strain evidence="4">CGMCC 1.5362</strain>
    </source>
</reference>
<evidence type="ECO:0000313" key="3">
    <source>
        <dbReference type="EMBL" id="GGK77846.1"/>
    </source>
</evidence>
<sequence length="688" mass="72335">MPRTTVITALCLAAATAVAGCAQAPPQPPGADPGGSTSPPAGPWDEAAARAAVTALPASFLADFDDCADLLTYYQANALEVVGPYGLGGHGGWYAAEGDEAFAAADSAGGDAGAAQQEAGSGGAVEHSTTNVQEEGVDESDIVKTDGRIIVTVVNGRVRIVDVASAEVVSTVRLPGRADRTHPSEVLLHEDTLVVLAQEWSDGVHPVDGTFVAFPATRTVVVTVDVSDPAAPRTLGSVRLEGGYRSARLVDGTLRLVMVTDPPGVEQTRPAKGTLAAEEEAEERNRELIRATTIDDWVPHLQVLDPEGRVQTTDALLGCDQVSRPRDPAGLSTMSVLTFDLGTAAPSPTSGAGLVATGSTVYASTDRLVVSTSLWDLWTWAGSPSADALWPGGAPANRTDLHVFDISDPGATRWSASGSVEGHLLSQWAVDEQDGVLRVATTVDPPGASQTSASSLVVLREDDGELVETGRVDGLGVTETIHAVRYLSADLAAVVTFRQTDPLYLVDTSDPTAPRVAGELKIPGYSAYLHPVGQDRLMGVGQDADEQTGRTRGLQVSMFDISDVTAPRQTQVLTWPDSWSPVEHDHRAFTWWPATGQVVLPMTRWGSGDGEGMDVRPQDHFGGVTVIGVDGQTLTEGPSVSTGPKQQAWGEGPMRTLVIGDQLWTLDWQGMARFDLATMEGGWVLDLP</sequence>
<organism evidence="3 4">
    <name type="scientific">Ornithinimicrobium pekingense</name>
    <dbReference type="NCBI Taxonomy" id="384677"/>
    <lineage>
        <taxon>Bacteria</taxon>
        <taxon>Bacillati</taxon>
        <taxon>Actinomycetota</taxon>
        <taxon>Actinomycetes</taxon>
        <taxon>Micrococcales</taxon>
        <taxon>Ornithinimicrobiaceae</taxon>
        <taxon>Ornithinimicrobium</taxon>
    </lineage>
</organism>
<keyword evidence="2" id="KW-0732">Signal</keyword>
<feature type="signal peptide" evidence="2">
    <location>
        <begin position="1"/>
        <end position="24"/>
    </location>
</feature>
<accession>A0ABQ2FDT6</accession>
<name>A0ABQ2FDT6_9MICO</name>
<proteinExistence type="predicted"/>
<feature type="chain" id="PRO_5046770009" description="Benzoate transporter" evidence="2">
    <location>
        <begin position="25"/>
        <end position="688"/>
    </location>
</feature>
<dbReference type="PROSITE" id="PS51257">
    <property type="entry name" value="PROKAR_LIPOPROTEIN"/>
    <property type="match status" value="1"/>
</dbReference>
<gene>
    <name evidence="3" type="ORF">GCM10011509_27980</name>
</gene>
<dbReference type="EMBL" id="BMLB01000006">
    <property type="protein sequence ID" value="GGK77846.1"/>
    <property type="molecule type" value="Genomic_DNA"/>
</dbReference>
<dbReference type="RefSeq" id="WP_022922068.1">
    <property type="nucleotide sequence ID" value="NZ_BMLB01000006.1"/>
</dbReference>
<dbReference type="Pfam" id="PF09826">
    <property type="entry name" value="Beta_propel"/>
    <property type="match status" value="1"/>
</dbReference>
<feature type="region of interest" description="Disordered" evidence="1">
    <location>
        <begin position="22"/>
        <end position="44"/>
    </location>
</feature>
<feature type="region of interest" description="Disordered" evidence="1">
    <location>
        <begin position="108"/>
        <end position="136"/>
    </location>
</feature>
<dbReference type="Proteomes" id="UP000662111">
    <property type="component" value="Unassembled WGS sequence"/>
</dbReference>
<evidence type="ECO:0000256" key="2">
    <source>
        <dbReference type="SAM" id="SignalP"/>
    </source>
</evidence>
<evidence type="ECO:0008006" key="5">
    <source>
        <dbReference type="Google" id="ProtNLM"/>
    </source>
</evidence>
<evidence type="ECO:0000313" key="4">
    <source>
        <dbReference type="Proteomes" id="UP000662111"/>
    </source>
</evidence>